<dbReference type="EMBL" id="NBSH01000005">
    <property type="protein sequence ID" value="ORX37892.1"/>
    <property type="molecule type" value="Genomic_DNA"/>
</dbReference>
<gene>
    <name evidence="1" type="ORF">BD324DRAFT_406453</name>
</gene>
<dbReference type="AlphaFoldDB" id="A0A1Y1UIS5"/>
<dbReference type="GeneID" id="33554506"/>
<accession>A0A1Y1UIS5</accession>
<protein>
    <submittedName>
        <fullName evidence="1">Uncharacterized protein</fullName>
    </submittedName>
</protein>
<proteinExistence type="predicted"/>
<dbReference type="RefSeq" id="XP_021871879.1">
    <property type="nucleotide sequence ID" value="XM_022012698.1"/>
</dbReference>
<keyword evidence="2" id="KW-1185">Reference proteome</keyword>
<name>A0A1Y1UIS5_9TREE</name>
<comment type="caution">
    <text evidence="1">The sequence shown here is derived from an EMBL/GenBank/DDBJ whole genome shotgun (WGS) entry which is preliminary data.</text>
</comment>
<reference evidence="1 2" key="1">
    <citation type="submission" date="2017-03" db="EMBL/GenBank/DDBJ databases">
        <title>Widespread Adenine N6-methylation of Active Genes in Fungi.</title>
        <authorList>
            <consortium name="DOE Joint Genome Institute"/>
            <person name="Mondo S.J."/>
            <person name="Dannebaum R.O."/>
            <person name="Kuo R.C."/>
            <person name="Louie K.B."/>
            <person name="Bewick A.J."/>
            <person name="Labutti K."/>
            <person name="Haridas S."/>
            <person name="Kuo A."/>
            <person name="Salamov A."/>
            <person name="Ahrendt S.R."/>
            <person name="Lau R."/>
            <person name="Bowen B.P."/>
            <person name="Lipzen A."/>
            <person name="Sullivan W."/>
            <person name="Andreopoulos W.B."/>
            <person name="Clum A."/>
            <person name="Lindquist E."/>
            <person name="Daum C."/>
            <person name="Northen T.R."/>
            <person name="Ramamoorthy G."/>
            <person name="Schmitz R.J."/>
            <person name="Gryganskyi A."/>
            <person name="Culley D."/>
            <person name="Magnuson J."/>
            <person name="James T.Y."/>
            <person name="O'Malley M.A."/>
            <person name="Stajich J.E."/>
            <person name="Spatafora J.W."/>
            <person name="Visel A."/>
            <person name="Grigoriev I.V."/>
        </authorList>
    </citation>
    <scope>NUCLEOTIDE SEQUENCE [LARGE SCALE GENOMIC DNA]</scope>
    <source>
        <strain evidence="1 2">NRRL Y-17943</strain>
    </source>
</reference>
<dbReference type="Proteomes" id="UP000193218">
    <property type="component" value="Unassembled WGS sequence"/>
</dbReference>
<organism evidence="1 2">
    <name type="scientific">Kockovaella imperatae</name>
    <dbReference type="NCBI Taxonomy" id="4999"/>
    <lineage>
        <taxon>Eukaryota</taxon>
        <taxon>Fungi</taxon>
        <taxon>Dikarya</taxon>
        <taxon>Basidiomycota</taxon>
        <taxon>Agaricomycotina</taxon>
        <taxon>Tremellomycetes</taxon>
        <taxon>Tremellales</taxon>
        <taxon>Cuniculitremaceae</taxon>
        <taxon>Kockovaella</taxon>
    </lineage>
</organism>
<evidence type="ECO:0000313" key="1">
    <source>
        <dbReference type="EMBL" id="ORX37892.1"/>
    </source>
</evidence>
<dbReference type="InParanoid" id="A0A1Y1UIS5"/>
<evidence type="ECO:0000313" key="2">
    <source>
        <dbReference type="Proteomes" id="UP000193218"/>
    </source>
</evidence>
<sequence length="192" mass="21038">MPAEKKETSYEKISSVGTVNADNSITWTDTGPTGSRVQSTLVADIPPGDGERRMVLCPVFSHRNVPNAQWVKSQDTGSEATNDQWTAKLSIRSVVNALHYYSYDSHVYADRLQLATGRESSSTGHAWTETQNGNTTLVLDATEGGLKPCADLHSRAPVRSYKVPLSEWSNFIAPALGGSKEELESIAKYQYE</sequence>